<protein>
    <recommendedName>
        <fullName evidence="7">SAND domain-containing protein</fullName>
    </recommendedName>
</protein>
<gene>
    <name evidence="8" type="ORF">FSP39_015390</name>
</gene>
<evidence type="ECO:0000259" key="7">
    <source>
        <dbReference type="PROSITE" id="PS50864"/>
    </source>
</evidence>
<feature type="region of interest" description="Disordered" evidence="6">
    <location>
        <begin position="1"/>
        <end position="37"/>
    </location>
</feature>
<evidence type="ECO:0000256" key="5">
    <source>
        <dbReference type="SAM" id="Coils"/>
    </source>
</evidence>
<feature type="region of interest" description="Disordered" evidence="6">
    <location>
        <begin position="213"/>
        <end position="240"/>
    </location>
</feature>
<keyword evidence="5" id="KW-0175">Coiled coil</keyword>
<dbReference type="PROSITE" id="PS50864">
    <property type="entry name" value="SAND"/>
    <property type="match status" value="1"/>
</dbReference>
<keyword evidence="3" id="KW-0804">Transcription</keyword>
<accession>A0AA88Y5H4</accession>
<evidence type="ECO:0000256" key="2">
    <source>
        <dbReference type="ARBA" id="ARBA00023015"/>
    </source>
</evidence>
<dbReference type="EMBL" id="VSWD01000007">
    <property type="protein sequence ID" value="KAK3098021.1"/>
    <property type="molecule type" value="Genomic_DNA"/>
</dbReference>
<dbReference type="GO" id="GO:0046872">
    <property type="term" value="F:metal ion binding"/>
    <property type="evidence" value="ECO:0007669"/>
    <property type="project" value="UniProtKB-KW"/>
</dbReference>
<dbReference type="FunFam" id="3.10.390.10:FF:000004">
    <property type="entry name" value="Deformed epidermal autoregulatory factor 1"/>
    <property type="match status" value="1"/>
</dbReference>
<keyword evidence="2" id="KW-0805">Transcription regulation</keyword>
<reference evidence="8" key="1">
    <citation type="submission" date="2019-08" db="EMBL/GenBank/DDBJ databases">
        <title>The improved chromosome-level genome for the pearl oyster Pinctada fucata martensii using PacBio sequencing and Hi-C.</title>
        <authorList>
            <person name="Zheng Z."/>
        </authorList>
    </citation>
    <scope>NUCLEOTIDE SEQUENCE</scope>
    <source>
        <strain evidence="8">ZZ-2019</strain>
        <tissue evidence="8">Adductor muscle</tissue>
    </source>
</reference>
<evidence type="ECO:0000313" key="8">
    <source>
        <dbReference type="EMBL" id="KAK3098021.1"/>
    </source>
</evidence>
<feature type="region of interest" description="Disordered" evidence="6">
    <location>
        <begin position="75"/>
        <end position="96"/>
    </location>
</feature>
<feature type="domain" description="SAND" evidence="7">
    <location>
        <begin position="104"/>
        <end position="185"/>
    </location>
</feature>
<dbReference type="GO" id="GO:0003677">
    <property type="term" value="F:DNA binding"/>
    <property type="evidence" value="ECO:0007669"/>
    <property type="project" value="UniProtKB-KW"/>
</dbReference>
<evidence type="ECO:0000256" key="6">
    <source>
        <dbReference type="SAM" id="MobiDB-lite"/>
    </source>
</evidence>
<dbReference type="InterPro" id="IPR010919">
    <property type="entry name" value="SAND-like_dom_sf"/>
</dbReference>
<dbReference type="AlphaFoldDB" id="A0AA88Y5H4"/>
<evidence type="ECO:0000256" key="1">
    <source>
        <dbReference type="ARBA" id="ARBA00022553"/>
    </source>
</evidence>
<name>A0AA88Y5H4_PINIB</name>
<dbReference type="SMART" id="SM00258">
    <property type="entry name" value="SAND"/>
    <property type="match status" value="1"/>
</dbReference>
<keyword evidence="1" id="KW-0597">Phosphoprotein</keyword>
<dbReference type="Proteomes" id="UP001186944">
    <property type="component" value="Unassembled WGS sequence"/>
</dbReference>
<keyword evidence="9" id="KW-1185">Reference proteome</keyword>
<sequence length="476" mass="51627">MSEVDISEDIPNGDDSAFTDENQQNVSGDSSHGQEDGLPEHVFVATSQGLLSAEHFQEATGLKTTHIVIHDQSLNESGLKTPTTPLPPPTPATPLSRSKGFRYTWDSSVHHSNILPVRCKSTNGELHKSKFGSGGRGRCIKADGEWFTPNEFEARSGRASSKDWKRSIRYGGRTLQCLIEDGILQPHATSCTCAACCDDESVTGPVRLFVPYKRRKKDSETGPPSPTQPAPVIKKQRINSAKSPTSAVQVPAVTLASVVPASVAKEQVGMIVAGQGTTAHPIRVASAEGETVQIFTTDSAGNIITGDAVVMTPIPMTPKATNGGAASAVVSLPDVTEQRVWWQLEELANNLLLQAQQLKAMIEQAKQQSQMSRDAAVQQVRAHMEKEKHEALNTMRLESQMTLSRALIEERAQKDLAIQQAVASARADLQVQEKGDIVTVVQCDKVTYSESWGENHTESQTIEMLEVDADSDKEKD</sequence>
<dbReference type="InterPro" id="IPR000770">
    <property type="entry name" value="SAND_dom"/>
</dbReference>
<dbReference type="Pfam" id="PF01342">
    <property type="entry name" value="SAND"/>
    <property type="match status" value="1"/>
</dbReference>
<feature type="compositionally biased region" description="Acidic residues" evidence="6">
    <location>
        <begin position="1"/>
        <end position="12"/>
    </location>
</feature>
<evidence type="ECO:0000256" key="3">
    <source>
        <dbReference type="ARBA" id="ARBA00023163"/>
    </source>
</evidence>
<feature type="coiled-coil region" evidence="5">
    <location>
        <begin position="344"/>
        <end position="375"/>
    </location>
</feature>
<evidence type="ECO:0000313" key="9">
    <source>
        <dbReference type="Proteomes" id="UP001186944"/>
    </source>
</evidence>
<feature type="compositionally biased region" description="Polar residues" evidence="6">
    <location>
        <begin position="19"/>
        <end position="31"/>
    </location>
</feature>
<dbReference type="PANTHER" id="PTHR10417">
    <property type="entry name" value="GLUCOCORTICOID MODULATORY ELEMENT-BINDING PROTEIN"/>
    <property type="match status" value="1"/>
</dbReference>
<comment type="caution">
    <text evidence="8">The sequence shown here is derived from an EMBL/GenBank/DDBJ whole genome shotgun (WGS) entry which is preliminary data.</text>
</comment>
<keyword evidence="4" id="KW-0539">Nucleus</keyword>
<dbReference type="SUPFAM" id="SSF63763">
    <property type="entry name" value="SAND domain-like"/>
    <property type="match status" value="1"/>
</dbReference>
<proteinExistence type="predicted"/>
<organism evidence="8 9">
    <name type="scientific">Pinctada imbricata</name>
    <name type="common">Atlantic pearl-oyster</name>
    <name type="synonym">Pinctada martensii</name>
    <dbReference type="NCBI Taxonomy" id="66713"/>
    <lineage>
        <taxon>Eukaryota</taxon>
        <taxon>Metazoa</taxon>
        <taxon>Spiralia</taxon>
        <taxon>Lophotrochozoa</taxon>
        <taxon>Mollusca</taxon>
        <taxon>Bivalvia</taxon>
        <taxon>Autobranchia</taxon>
        <taxon>Pteriomorphia</taxon>
        <taxon>Pterioida</taxon>
        <taxon>Pterioidea</taxon>
        <taxon>Pteriidae</taxon>
        <taxon>Pinctada</taxon>
    </lineage>
</organism>
<dbReference type="Gene3D" id="3.10.390.10">
    <property type="entry name" value="SAND domain-like"/>
    <property type="match status" value="1"/>
</dbReference>
<evidence type="ECO:0000256" key="4">
    <source>
        <dbReference type="ARBA" id="ARBA00023242"/>
    </source>
</evidence>